<feature type="non-terminal residue" evidence="5">
    <location>
        <position position="1"/>
    </location>
</feature>
<accession>V8NUX3</accession>
<dbReference type="PANTHER" id="PTHR10417">
    <property type="entry name" value="GLUCOCORTICOID MODULATORY ELEMENT-BINDING PROTEIN"/>
    <property type="match status" value="1"/>
</dbReference>
<dbReference type="Proteomes" id="UP000018936">
    <property type="component" value="Unassembled WGS sequence"/>
</dbReference>
<evidence type="ECO:0000256" key="1">
    <source>
        <dbReference type="ARBA" id="ARBA00023015"/>
    </source>
</evidence>
<keyword evidence="1" id="KW-0805">Transcription regulation</keyword>
<name>V8NUX3_OPHHA</name>
<dbReference type="Gene3D" id="3.10.390.10">
    <property type="entry name" value="SAND domain-like"/>
    <property type="match status" value="2"/>
</dbReference>
<gene>
    <name evidence="5" type="primary">Gmeb1</name>
    <name evidence="5" type="ORF">L345_08760</name>
</gene>
<dbReference type="SUPFAM" id="SSF63763">
    <property type="entry name" value="SAND domain-like"/>
    <property type="match status" value="1"/>
</dbReference>
<dbReference type="InterPro" id="IPR000770">
    <property type="entry name" value="SAND_dom"/>
</dbReference>
<evidence type="ECO:0000313" key="5">
    <source>
        <dbReference type="EMBL" id="ETE65468.1"/>
    </source>
</evidence>
<protein>
    <submittedName>
        <fullName evidence="5">Glucocorticoid modulatory element-binding protein 1</fullName>
    </submittedName>
</protein>
<dbReference type="AlphaFoldDB" id="V8NUX3"/>
<dbReference type="EMBL" id="AZIM01001878">
    <property type="protein sequence ID" value="ETE65468.1"/>
    <property type="molecule type" value="Genomic_DNA"/>
</dbReference>
<dbReference type="SMART" id="SM00258">
    <property type="entry name" value="SAND"/>
    <property type="match status" value="1"/>
</dbReference>
<sequence>MLAGEFPMLAGEFWVLKSTGLKIAKAGHLWRDESARRSLHVSQMSPLFPPVDASALESNEEIEIAYPITCGDSKAILLWKKFVCPGINVKCVKVNSTVKVTLPARFSLQCLYFIPARKRHPSPCHKDLDTTFNDQLISPKHFVHLAGKSTLKDWKRAIRLGGIMLR</sequence>
<feature type="domain" description="SAND" evidence="4">
    <location>
        <begin position="57"/>
        <end position="166"/>
    </location>
</feature>
<dbReference type="PROSITE" id="PS50864">
    <property type="entry name" value="SAND"/>
    <property type="match status" value="1"/>
</dbReference>
<keyword evidence="3" id="KW-0539">Nucleus</keyword>
<dbReference type="OrthoDB" id="5792412at2759"/>
<organism evidence="5 6">
    <name type="scientific">Ophiophagus hannah</name>
    <name type="common">King cobra</name>
    <name type="synonym">Naja hannah</name>
    <dbReference type="NCBI Taxonomy" id="8665"/>
    <lineage>
        <taxon>Eukaryota</taxon>
        <taxon>Metazoa</taxon>
        <taxon>Chordata</taxon>
        <taxon>Craniata</taxon>
        <taxon>Vertebrata</taxon>
        <taxon>Euteleostomi</taxon>
        <taxon>Lepidosauria</taxon>
        <taxon>Squamata</taxon>
        <taxon>Bifurcata</taxon>
        <taxon>Unidentata</taxon>
        <taxon>Episquamata</taxon>
        <taxon>Toxicofera</taxon>
        <taxon>Serpentes</taxon>
        <taxon>Colubroidea</taxon>
        <taxon>Elapidae</taxon>
        <taxon>Elapinae</taxon>
        <taxon>Ophiophagus</taxon>
    </lineage>
</organism>
<dbReference type="GO" id="GO:0005634">
    <property type="term" value="C:nucleus"/>
    <property type="evidence" value="ECO:0007669"/>
    <property type="project" value="TreeGrafter"/>
</dbReference>
<comment type="caution">
    <text evidence="5">The sequence shown here is derived from an EMBL/GenBank/DDBJ whole genome shotgun (WGS) entry which is preliminary data.</text>
</comment>
<evidence type="ECO:0000256" key="2">
    <source>
        <dbReference type="ARBA" id="ARBA00023163"/>
    </source>
</evidence>
<dbReference type="GO" id="GO:0046872">
    <property type="term" value="F:metal ion binding"/>
    <property type="evidence" value="ECO:0007669"/>
    <property type="project" value="UniProtKB-KW"/>
</dbReference>
<evidence type="ECO:0000313" key="6">
    <source>
        <dbReference type="Proteomes" id="UP000018936"/>
    </source>
</evidence>
<reference evidence="5 6" key="1">
    <citation type="journal article" date="2013" name="Proc. Natl. Acad. Sci. U.S.A.">
        <title>The king cobra genome reveals dynamic gene evolution and adaptation in the snake venom system.</title>
        <authorList>
            <person name="Vonk F.J."/>
            <person name="Casewell N.R."/>
            <person name="Henkel C.V."/>
            <person name="Heimberg A.M."/>
            <person name="Jansen H.J."/>
            <person name="McCleary R.J."/>
            <person name="Kerkkamp H.M."/>
            <person name="Vos R.A."/>
            <person name="Guerreiro I."/>
            <person name="Calvete J.J."/>
            <person name="Wuster W."/>
            <person name="Woods A.E."/>
            <person name="Logan J.M."/>
            <person name="Harrison R.A."/>
            <person name="Castoe T.A."/>
            <person name="de Koning A.P."/>
            <person name="Pollock D.D."/>
            <person name="Yandell M."/>
            <person name="Calderon D."/>
            <person name="Renjifo C."/>
            <person name="Currier R.B."/>
            <person name="Salgado D."/>
            <person name="Pla D."/>
            <person name="Sanz L."/>
            <person name="Hyder A.S."/>
            <person name="Ribeiro J.M."/>
            <person name="Arntzen J.W."/>
            <person name="van den Thillart G.E."/>
            <person name="Boetzer M."/>
            <person name="Pirovano W."/>
            <person name="Dirks R.P."/>
            <person name="Spaink H.P."/>
            <person name="Duboule D."/>
            <person name="McGlinn E."/>
            <person name="Kini R.M."/>
            <person name="Richardson M.K."/>
        </authorList>
    </citation>
    <scope>NUCLEOTIDE SEQUENCE</scope>
    <source>
        <tissue evidence="5">Blood</tissue>
    </source>
</reference>
<proteinExistence type="predicted"/>
<dbReference type="GO" id="GO:0006357">
    <property type="term" value="P:regulation of transcription by RNA polymerase II"/>
    <property type="evidence" value="ECO:0007669"/>
    <property type="project" value="TreeGrafter"/>
</dbReference>
<evidence type="ECO:0000259" key="4">
    <source>
        <dbReference type="PROSITE" id="PS50864"/>
    </source>
</evidence>
<keyword evidence="2" id="KW-0804">Transcription</keyword>
<keyword evidence="6" id="KW-1185">Reference proteome</keyword>
<dbReference type="InterPro" id="IPR010919">
    <property type="entry name" value="SAND-like_dom_sf"/>
</dbReference>
<dbReference type="GO" id="GO:0000978">
    <property type="term" value="F:RNA polymerase II cis-regulatory region sequence-specific DNA binding"/>
    <property type="evidence" value="ECO:0007669"/>
    <property type="project" value="TreeGrafter"/>
</dbReference>
<dbReference type="Pfam" id="PF01342">
    <property type="entry name" value="SAND"/>
    <property type="match status" value="2"/>
</dbReference>
<evidence type="ECO:0000256" key="3">
    <source>
        <dbReference type="ARBA" id="ARBA00023242"/>
    </source>
</evidence>
<dbReference type="PANTHER" id="PTHR10417:SF3">
    <property type="entry name" value="GLUCOCORTICOID MODULATORY ELEMENT-BINDING PROTEIN 1"/>
    <property type="match status" value="1"/>
</dbReference>